<protein>
    <submittedName>
        <fullName evidence="1">Uncharacterized protein</fullName>
    </submittedName>
</protein>
<dbReference type="AlphaFoldDB" id="X6LHY4"/>
<evidence type="ECO:0000313" key="1">
    <source>
        <dbReference type="EMBL" id="ETO01568.1"/>
    </source>
</evidence>
<evidence type="ECO:0000313" key="2">
    <source>
        <dbReference type="Proteomes" id="UP000023152"/>
    </source>
</evidence>
<comment type="caution">
    <text evidence="1">The sequence shown here is derived from an EMBL/GenBank/DDBJ whole genome shotgun (WGS) entry which is preliminary data.</text>
</comment>
<dbReference type="EMBL" id="ASPP01037933">
    <property type="protein sequence ID" value="ETO01568.1"/>
    <property type="molecule type" value="Genomic_DNA"/>
</dbReference>
<dbReference type="Proteomes" id="UP000023152">
    <property type="component" value="Unassembled WGS sequence"/>
</dbReference>
<proteinExistence type="predicted"/>
<reference evidence="1 2" key="1">
    <citation type="journal article" date="2013" name="Curr. Biol.">
        <title>The Genome of the Foraminiferan Reticulomyxa filosa.</title>
        <authorList>
            <person name="Glockner G."/>
            <person name="Hulsmann N."/>
            <person name="Schleicher M."/>
            <person name="Noegel A.A."/>
            <person name="Eichinger L."/>
            <person name="Gallinger C."/>
            <person name="Pawlowski J."/>
            <person name="Sierra R."/>
            <person name="Euteneuer U."/>
            <person name="Pillet L."/>
            <person name="Moustafa A."/>
            <person name="Platzer M."/>
            <person name="Groth M."/>
            <person name="Szafranski K."/>
            <person name="Schliwa M."/>
        </authorList>
    </citation>
    <scope>NUCLEOTIDE SEQUENCE [LARGE SCALE GENOMIC DNA]</scope>
</reference>
<name>X6LHY4_RETFI</name>
<organism evidence="1 2">
    <name type="scientific">Reticulomyxa filosa</name>
    <dbReference type="NCBI Taxonomy" id="46433"/>
    <lineage>
        <taxon>Eukaryota</taxon>
        <taxon>Sar</taxon>
        <taxon>Rhizaria</taxon>
        <taxon>Retaria</taxon>
        <taxon>Foraminifera</taxon>
        <taxon>Monothalamids</taxon>
        <taxon>Reticulomyxidae</taxon>
        <taxon>Reticulomyxa</taxon>
    </lineage>
</organism>
<gene>
    <name evidence="1" type="ORF">RFI_35872</name>
</gene>
<sequence>MDLSIDFRITESEVLEGKVYSALVFINACCSTILLQLLRSLEHFHDRKAAQAIARIATCIANQWNSNANTTVKSLIADSVDNLETAHEGLRTWTLTQWSIGSLSGHHIQTLLELLLSSRSVIPKEEKVVDEKEQKKIPENILEAFTKFRDGPSKCTMITLMYEQALTSRTLAIKPDPHNRYFVDDFVADICVRG</sequence>
<accession>X6LHY4</accession>
<keyword evidence="2" id="KW-1185">Reference proteome</keyword>